<feature type="repeat" description="PPR" evidence="2">
    <location>
        <begin position="225"/>
        <end position="259"/>
    </location>
</feature>
<feature type="repeat" description="PPR" evidence="2">
    <location>
        <begin position="110"/>
        <end position="144"/>
    </location>
</feature>
<dbReference type="AlphaFoldDB" id="A0A2H3IV43"/>
<sequence>MQDSFRRALQTALQTTAHFSPNTLRTFLQSLNHDRQLQEKLTAYADRISVARLVARPGSLSRQLSNLTRDTAVPTLARLYRNIIEGLTSPEPWLTVQASQDEVKDTVVVPEFVWASFISGFVQGRRLDLAEKLWDDANNLGLMPTVAMWTALINGYAELKMVQQAINAWDAMLASGLRPDTFTYRALIYALYHSGPGHESEALRRFQAFKQDLQTMSPRPEDSSVLVVYNTMLHGLLFYHHETEACALLEEMKANGPKPDIVSFNNFLRYYGRKGQLKALADILHTIESEGLVGDVFTFSIVLSALLKVRDDAPQIMFKLMEKQGVKPNAATLTSIIDHQMKAQTEEGFRTALELLTKMEQNELAGAQPNAVTYTSILSHIHRRNWLDRKIALEYQEFLWNRMRFRGLKPNRVTYNILIKACLENPEPEGIQDAIRYYRDMVEKRIFVATDTWYILLHALVDRKEWALANELVGDMQRSGFVPPKALSNLVTKVRRQTREKMKAGPAGYI</sequence>
<evidence type="ECO:0000256" key="1">
    <source>
        <dbReference type="ARBA" id="ARBA00022737"/>
    </source>
</evidence>
<dbReference type="Gene3D" id="1.25.40.10">
    <property type="entry name" value="Tetratricopeptide repeat domain"/>
    <property type="match status" value="3"/>
</dbReference>
<name>A0A2H3IV43_WOLCO</name>
<evidence type="ECO:0000313" key="3">
    <source>
        <dbReference type="EMBL" id="PCH33852.1"/>
    </source>
</evidence>
<feature type="repeat" description="PPR" evidence="2">
    <location>
        <begin position="449"/>
        <end position="483"/>
    </location>
</feature>
<accession>A0A2H3IV43</accession>
<organism evidence="3 4">
    <name type="scientific">Wolfiporia cocos (strain MD-104)</name>
    <name type="common">Brown rot fungus</name>
    <dbReference type="NCBI Taxonomy" id="742152"/>
    <lineage>
        <taxon>Eukaryota</taxon>
        <taxon>Fungi</taxon>
        <taxon>Dikarya</taxon>
        <taxon>Basidiomycota</taxon>
        <taxon>Agaricomycotina</taxon>
        <taxon>Agaricomycetes</taxon>
        <taxon>Polyporales</taxon>
        <taxon>Phaeolaceae</taxon>
        <taxon>Wolfiporia</taxon>
    </lineage>
</organism>
<dbReference type="InterPro" id="IPR002885">
    <property type="entry name" value="PPR_rpt"/>
</dbReference>
<feature type="repeat" description="PPR" evidence="2">
    <location>
        <begin position="145"/>
        <end position="179"/>
    </location>
</feature>
<reference evidence="3 4" key="1">
    <citation type="journal article" date="2012" name="Science">
        <title>The Paleozoic origin of enzymatic lignin decomposition reconstructed from 31 fungal genomes.</title>
        <authorList>
            <person name="Floudas D."/>
            <person name="Binder M."/>
            <person name="Riley R."/>
            <person name="Barry K."/>
            <person name="Blanchette R.A."/>
            <person name="Henrissat B."/>
            <person name="Martinez A.T."/>
            <person name="Otillar R."/>
            <person name="Spatafora J.W."/>
            <person name="Yadav J.S."/>
            <person name="Aerts A."/>
            <person name="Benoit I."/>
            <person name="Boyd A."/>
            <person name="Carlson A."/>
            <person name="Copeland A."/>
            <person name="Coutinho P.M."/>
            <person name="de Vries R.P."/>
            <person name="Ferreira P."/>
            <person name="Findley K."/>
            <person name="Foster B."/>
            <person name="Gaskell J."/>
            <person name="Glotzer D."/>
            <person name="Gorecki P."/>
            <person name="Heitman J."/>
            <person name="Hesse C."/>
            <person name="Hori C."/>
            <person name="Igarashi K."/>
            <person name="Jurgens J.A."/>
            <person name="Kallen N."/>
            <person name="Kersten P."/>
            <person name="Kohler A."/>
            <person name="Kuees U."/>
            <person name="Kumar T.K.A."/>
            <person name="Kuo A."/>
            <person name="LaButti K."/>
            <person name="Larrondo L.F."/>
            <person name="Lindquist E."/>
            <person name="Ling A."/>
            <person name="Lombard V."/>
            <person name="Lucas S."/>
            <person name="Lundell T."/>
            <person name="Martin R."/>
            <person name="McLaughlin D.J."/>
            <person name="Morgenstern I."/>
            <person name="Morin E."/>
            <person name="Murat C."/>
            <person name="Nagy L.G."/>
            <person name="Nolan M."/>
            <person name="Ohm R.A."/>
            <person name="Patyshakuliyeva A."/>
            <person name="Rokas A."/>
            <person name="Ruiz-Duenas F.J."/>
            <person name="Sabat G."/>
            <person name="Salamov A."/>
            <person name="Samejima M."/>
            <person name="Schmutz J."/>
            <person name="Slot J.C."/>
            <person name="St John F."/>
            <person name="Stenlid J."/>
            <person name="Sun H."/>
            <person name="Sun S."/>
            <person name="Syed K."/>
            <person name="Tsang A."/>
            <person name="Wiebenga A."/>
            <person name="Young D."/>
            <person name="Pisabarro A."/>
            <person name="Eastwood D.C."/>
            <person name="Martin F."/>
            <person name="Cullen D."/>
            <person name="Grigoriev I.V."/>
            <person name="Hibbett D.S."/>
        </authorList>
    </citation>
    <scope>NUCLEOTIDE SEQUENCE [LARGE SCALE GENOMIC DNA]</scope>
    <source>
        <strain evidence="3 4">MD-104</strain>
    </source>
</reference>
<dbReference type="OMA" id="CHARKVD"/>
<evidence type="ECO:0008006" key="5">
    <source>
        <dbReference type="Google" id="ProtNLM"/>
    </source>
</evidence>
<dbReference type="Pfam" id="PF13041">
    <property type="entry name" value="PPR_2"/>
    <property type="match status" value="2"/>
</dbReference>
<dbReference type="Pfam" id="PF13812">
    <property type="entry name" value="PPR_3"/>
    <property type="match status" value="1"/>
</dbReference>
<dbReference type="Pfam" id="PF01535">
    <property type="entry name" value="PPR"/>
    <property type="match status" value="2"/>
</dbReference>
<evidence type="ECO:0000313" key="4">
    <source>
        <dbReference type="Proteomes" id="UP000218811"/>
    </source>
</evidence>
<proteinExistence type="predicted"/>
<dbReference type="PROSITE" id="PS51375">
    <property type="entry name" value="PPR"/>
    <property type="match status" value="4"/>
</dbReference>
<dbReference type="InterPro" id="IPR011990">
    <property type="entry name" value="TPR-like_helical_dom_sf"/>
</dbReference>
<evidence type="ECO:0000256" key="2">
    <source>
        <dbReference type="PROSITE-ProRule" id="PRU00708"/>
    </source>
</evidence>
<dbReference type="EMBL" id="KB467831">
    <property type="protein sequence ID" value="PCH33852.1"/>
    <property type="molecule type" value="Genomic_DNA"/>
</dbReference>
<dbReference type="PANTHER" id="PTHR47941">
    <property type="entry name" value="PENTATRICOPEPTIDE REPEAT-CONTAINING PROTEIN 3, MITOCHONDRIAL"/>
    <property type="match status" value="1"/>
</dbReference>
<dbReference type="OrthoDB" id="185373at2759"/>
<protein>
    <recommendedName>
        <fullName evidence="5">Pentacotripeptide-repeat region of PRORP domain-containing protein</fullName>
    </recommendedName>
</protein>
<dbReference type="STRING" id="742152.A0A2H3IV43"/>
<gene>
    <name evidence="3" type="ORF">WOLCODRAFT_135357</name>
</gene>
<dbReference type="NCBIfam" id="TIGR00756">
    <property type="entry name" value="PPR"/>
    <property type="match status" value="3"/>
</dbReference>
<dbReference type="Proteomes" id="UP000218811">
    <property type="component" value="Unassembled WGS sequence"/>
</dbReference>
<keyword evidence="1" id="KW-0677">Repeat</keyword>
<keyword evidence="4" id="KW-1185">Reference proteome</keyword>